<keyword evidence="2" id="KW-0732">Signal</keyword>
<keyword evidence="4" id="KW-1185">Reference proteome</keyword>
<dbReference type="EMBL" id="FXXP01000002">
    <property type="protein sequence ID" value="SMX28206.1"/>
    <property type="molecule type" value="Genomic_DNA"/>
</dbReference>
<dbReference type="RefSeq" id="WP_099245385.1">
    <property type="nucleotide sequence ID" value="NZ_FXXP01000002.1"/>
</dbReference>
<dbReference type="Proteomes" id="UP000225972">
    <property type="component" value="Unassembled WGS sequence"/>
</dbReference>
<name>A0A238JED8_9RHOB</name>
<feature type="region of interest" description="Disordered" evidence="1">
    <location>
        <begin position="47"/>
        <end position="81"/>
    </location>
</feature>
<dbReference type="AlphaFoldDB" id="A0A238JED8"/>
<evidence type="ECO:0000256" key="2">
    <source>
        <dbReference type="SAM" id="SignalP"/>
    </source>
</evidence>
<feature type="signal peptide" evidence="2">
    <location>
        <begin position="1"/>
        <end position="26"/>
    </location>
</feature>
<gene>
    <name evidence="3" type="ORF">TRP8649_02321</name>
</gene>
<evidence type="ECO:0000256" key="1">
    <source>
        <dbReference type="SAM" id="MobiDB-lite"/>
    </source>
</evidence>
<evidence type="ECO:0000313" key="4">
    <source>
        <dbReference type="Proteomes" id="UP000225972"/>
    </source>
</evidence>
<sequence>MVLKHIKHGPVAMAVIAVLMADPVMAGGGNAVGNVADDLTKLFNDLAKPTTPPKTPKVQLDLNTPKRVPEGPTVFGTGQVDATVPDFPLPPVFNRQATGNGPDSNGLMDLFNFGARGH</sequence>
<proteinExistence type="predicted"/>
<accession>A0A238JED8</accession>
<reference evidence="4" key="1">
    <citation type="submission" date="2017-05" db="EMBL/GenBank/DDBJ databases">
        <authorList>
            <person name="Rodrigo-Torres L."/>
            <person name="Arahal R. D."/>
            <person name="Lucena T."/>
        </authorList>
    </citation>
    <scope>NUCLEOTIDE SEQUENCE [LARGE SCALE GENOMIC DNA]</scope>
    <source>
        <strain evidence="4">CECT 8649</strain>
    </source>
</reference>
<organism evidence="3 4">
    <name type="scientific">Pelagimonas phthalicica</name>
    <dbReference type="NCBI Taxonomy" id="1037362"/>
    <lineage>
        <taxon>Bacteria</taxon>
        <taxon>Pseudomonadati</taxon>
        <taxon>Pseudomonadota</taxon>
        <taxon>Alphaproteobacteria</taxon>
        <taxon>Rhodobacterales</taxon>
        <taxon>Roseobacteraceae</taxon>
        <taxon>Pelagimonas</taxon>
    </lineage>
</organism>
<evidence type="ECO:0000313" key="3">
    <source>
        <dbReference type="EMBL" id="SMX28206.1"/>
    </source>
</evidence>
<protein>
    <submittedName>
        <fullName evidence="3">Uncharacterized protein</fullName>
    </submittedName>
</protein>
<feature type="chain" id="PRO_5013054049" evidence="2">
    <location>
        <begin position="27"/>
        <end position="118"/>
    </location>
</feature>